<dbReference type="PANTHER" id="PTHR34220">
    <property type="entry name" value="SENSOR HISTIDINE KINASE YPDA"/>
    <property type="match status" value="1"/>
</dbReference>
<dbReference type="RefSeq" id="WP_382223787.1">
    <property type="nucleotide sequence ID" value="NZ_JBHTCA010000008.1"/>
</dbReference>
<feature type="transmembrane region" description="Helical" evidence="1">
    <location>
        <begin position="116"/>
        <end position="136"/>
    </location>
</feature>
<evidence type="ECO:0000256" key="1">
    <source>
        <dbReference type="SAM" id="Phobius"/>
    </source>
</evidence>
<dbReference type="EC" id="2.7.13.3" evidence="4"/>
<organism evidence="4 5">
    <name type="scientific">Hydrogenophaga atypica</name>
    <dbReference type="NCBI Taxonomy" id="249409"/>
    <lineage>
        <taxon>Bacteria</taxon>
        <taxon>Pseudomonadati</taxon>
        <taxon>Pseudomonadota</taxon>
        <taxon>Betaproteobacteria</taxon>
        <taxon>Burkholderiales</taxon>
        <taxon>Comamonadaceae</taxon>
        <taxon>Hydrogenophaga</taxon>
    </lineage>
</organism>
<evidence type="ECO:0000259" key="3">
    <source>
        <dbReference type="Pfam" id="PF06580"/>
    </source>
</evidence>
<keyword evidence="1" id="KW-0812">Transmembrane</keyword>
<dbReference type="Proteomes" id="UP001596501">
    <property type="component" value="Unassembled WGS sequence"/>
</dbReference>
<name>A0ABW2QJW7_9BURK</name>
<feature type="transmembrane region" description="Helical" evidence="1">
    <location>
        <begin position="12"/>
        <end position="30"/>
    </location>
</feature>
<comment type="caution">
    <text evidence="4">The sequence shown here is derived from an EMBL/GenBank/DDBJ whole genome shotgun (WGS) entry which is preliminary data.</text>
</comment>
<keyword evidence="4" id="KW-0808">Transferase</keyword>
<dbReference type="InterPro" id="IPR010559">
    <property type="entry name" value="Sig_transdc_His_kin_internal"/>
</dbReference>
<feature type="transmembrane region" description="Helical" evidence="1">
    <location>
        <begin position="36"/>
        <end position="53"/>
    </location>
</feature>
<dbReference type="Pfam" id="PF02518">
    <property type="entry name" value="HATPase_c"/>
    <property type="match status" value="1"/>
</dbReference>
<protein>
    <submittedName>
        <fullName evidence="4">Sensor histidine kinase</fullName>
        <ecNumber evidence="4">2.7.13.3</ecNumber>
    </submittedName>
</protein>
<dbReference type="Pfam" id="PF06580">
    <property type="entry name" value="His_kinase"/>
    <property type="match status" value="1"/>
</dbReference>
<dbReference type="GO" id="GO:0004673">
    <property type="term" value="F:protein histidine kinase activity"/>
    <property type="evidence" value="ECO:0007669"/>
    <property type="project" value="UniProtKB-EC"/>
</dbReference>
<keyword evidence="1" id="KW-1133">Transmembrane helix</keyword>
<dbReference type="InterPro" id="IPR050640">
    <property type="entry name" value="Bact_2-comp_sensor_kinase"/>
</dbReference>
<accession>A0ABW2QJW7</accession>
<feature type="transmembrane region" description="Helical" evidence="1">
    <location>
        <begin position="74"/>
        <end position="96"/>
    </location>
</feature>
<keyword evidence="4" id="KW-0418">Kinase</keyword>
<dbReference type="Gene3D" id="3.30.565.10">
    <property type="entry name" value="Histidine kinase-like ATPase, C-terminal domain"/>
    <property type="match status" value="1"/>
</dbReference>
<feature type="domain" description="Histidine kinase/HSP90-like ATPase" evidence="2">
    <location>
        <begin position="254"/>
        <end position="344"/>
    </location>
</feature>
<dbReference type="InterPro" id="IPR003594">
    <property type="entry name" value="HATPase_dom"/>
</dbReference>
<dbReference type="PANTHER" id="PTHR34220:SF9">
    <property type="entry name" value="SIGNAL TRANSDUCTION HISTIDINE KINASE INTERNAL REGION DOMAIN-CONTAINING PROTEIN"/>
    <property type="match status" value="1"/>
</dbReference>
<evidence type="ECO:0000313" key="5">
    <source>
        <dbReference type="Proteomes" id="UP001596501"/>
    </source>
</evidence>
<gene>
    <name evidence="4" type="ORF">ACFQPB_12690</name>
</gene>
<keyword evidence="5" id="KW-1185">Reference proteome</keyword>
<dbReference type="SUPFAM" id="SSF55874">
    <property type="entry name" value="ATPase domain of HSP90 chaperone/DNA topoisomerase II/histidine kinase"/>
    <property type="match status" value="1"/>
</dbReference>
<sequence>MQINWLAKVRHALVTVLFSLSVAALQWAFAPERSPLPLVSYSLCIGLITWAVIDLGRHAFASARETGWPSGWRGLVLVTVGIALGYSLGNALGDLICRHLGLYRGGPPVDIQAEVRRGMLVTLVAGAVGNFLFYIWGKSAYLQRQMVQARSQATEAQLKLLQSQLEPHMLFNTLANLRVLIATDPARAQTMLDHLNAFLRATLDASRATQHPLATEFQRLGDYLELMAVRMGPRLRYRLELPPDLARHPVPTLLLQPLVENAIRHGLEPHLAGGELVVRARLQGEHLRLDVEDSGAGMHTDAKPGFGLTQVRERLQSAYGASASLDIGPAAEGGTLASIQLPRARPTP</sequence>
<proteinExistence type="predicted"/>
<feature type="domain" description="Signal transduction histidine kinase internal region" evidence="3">
    <location>
        <begin position="156"/>
        <end position="235"/>
    </location>
</feature>
<reference evidence="5" key="1">
    <citation type="journal article" date="2019" name="Int. J. Syst. Evol. Microbiol.">
        <title>The Global Catalogue of Microorganisms (GCM) 10K type strain sequencing project: providing services to taxonomists for standard genome sequencing and annotation.</title>
        <authorList>
            <consortium name="The Broad Institute Genomics Platform"/>
            <consortium name="The Broad Institute Genome Sequencing Center for Infectious Disease"/>
            <person name="Wu L."/>
            <person name="Ma J."/>
        </authorList>
    </citation>
    <scope>NUCLEOTIDE SEQUENCE [LARGE SCALE GENOMIC DNA]</scope>
    <source>
        <strain evidence="5">CGMCC 1.12371</strain>
    </source>
</reference>
<evidence type="ECO:0000259" key="2">
    <source>
        <dbReference type="Pfam" id="PF02518"/>
    </source>
</evidence>
<dbReference type="InterPro" id="IPR036890">
    <property type="entry name" value="HATPase_C_sf"/>
</dbReference>
<evidence type="ECO:0000313" key="4">
    <source>
        <dbReference type="EMBL" id="MFC7409721.1"/>
    </source>
</evidence>
<keyword evidence="1" id="KW-0472">Membrane</keyword>
<dbReference type="EMBL" id="JBHTCA010000008">
    <property type="protein sequence ID" value="MFC7409721.1"/>
    <property type="molecule type" value="Genomic_DNA"/>
</dbReference>